<keyword evidence="4" id="KW-0677">Repeat</keyword>
<dbReference type="PROSITE" id="PS50835">
    <property type="entry name" value="IG_LIKE"/>
    <property type="match status" value="1"/>
</dbReference>
<evidence type="ECO:0000256" key="3">
    <source>
        <dbReference type="ARBA" id="ARBA00022692"/>
    </source>
</evidence>
<dbReference type="InterPro" id="IPR036179">
    <property type="entry name" value="Ig-like_dom_sf"/>
</dbReference>
<evidence type="ECO:0000256" key="4">
    <source>
        <dbReference type="ARBA" id="ARBA00022737"/>
    </source>
</evidence>
<dbReference type="InterPro" id="IPR002172">
    <property type="entry name" value="LDrepeatLR_classA_rpt"/>
</dbReference>
<dbReference type="GO" id="GO:0005886">
    <property type="term" value="C:plasma membrane"/>
    <property type="evidence" value="ECO:0007669"/>
    <property type="project" value="TreeGrafter"/>
</dbReference>
<evidence type="ECO:0000313" key="11">
    <source>
        <dbReference type="EMBL" id="QQP53222.1"/>
    </source>
</evidence>
<feature type="disulfide bond" evidence="8">
    <location>
        <begin position="528"/>
        <end position="543"/>
    </location>
</feature>
<evidence type="ECO:0000259" key="10">
    <source>
        <dbReference type="PROSITE" id="PS50853"/>
    </source>
</evidence>
<dbReference type="CDD" id="cd00063">
    <property type="entry name" value="FN3"/>
    <property type="match status" value="1"/>
</dbReference>
<dbReference type="Gene3D" id="4.10.400.10">
    <property type="entry name" value="Low-density Lipoprotein Receptor"/>
    <property type="match status" value="6"/>
</dbReference>
<dbReference type="InterPro" id="IPR013783">
    <property type="entry name" value="Ig-like_fold"/>
</dbReference>
<evidence type="ECO:0000256" key="2">
    <source>
        <dbReference type="ARBA" id="ARBA00004308"/>
    </source>
</evidence>
<dbReference type="SMART" id="SM00060">
    <property type="entry name" value="FN3"/>
    <property type="match status" value="2"/>
</dbReference>
<comment type="caution">
    <text evidence="8">Lacks conserved residue(s) required for the propagation of feature annotation.</text>
</comment>
<evidence type="ECO:0000256" key="6">
    <source>
        <dbReference type="ARBA" id="ARBA00023136"/>
    </source>
</evidence>
<evidence type="ECO:0000256" key="7">
    <source>
        <dbReference type="ARBA" id="ARBA00023157"/>
    </source>
</evidence>
<dbReference type="AlphaFoldDB" id="A0A7T8KC74"/>
<feature type="disulfide bond" evidence="8">
    <location>
        <begin position="415"/>
        <end position="430"/>
    </location>
</feature>
<accession>A0A7T8KC74</accession>
<dbReference type="PANTHER" id="PTHR24270:SF60">
    <property type="entry name" value="CUB AND LDLA DOMAIN, ISOFORM A-RELATED"/>
    <property type="match status" value="1"/>
</dbReference>
<dbReference type="PRINTS" id="PR00261">
    <property type="entry name" value="LDLRECEPTOR"/>
</dbReference>
<gene>
    <name evidence="11" type="ORF">FKW44_005623</name>
</gene>
<evidence type="ECO:0000259" key="9">
    <source>
        <dbReference type="PROSITE" id="PS50835"/>
    </source>
</evidence>
<feature type="disulfide bond" evidence="8">
    <location>
        <begin position="365"/>
        <end position="383"/>
    </location>
</feature>
<keyword evidence="7 8" id="KW-1015">Disulfide bond</keyword>
<dbReference type="InterPro" id="IPR036055">
    <property type="entry name" value="LDL_receptor-like_sf"/>
</dbReference>
<dbReference type="PROSITE" id="PS01209">
    <property type="entry name" value="LDLRA_1"/>
    <property type="match status" value="1"/>
</dbReference>
<feature type="domain" description="Fibronectin type-III" evidence="10">
    <location>
        <begin position="125"/>
        <end position="232"/>
    </location>
</feature>
<dbReference type="SMART" id="SM00192">
    <property type="entry name" value="LDLa"/>
    <property type="match status" value="5"/>
</dbReference>
<dbReference type="Gene3D" id="2.60.40.10">
    <property type="entry name" value="Immunoglobulins"/>
    <property type="match status" value="1"/>
</dbReference>
<evidence type="ECO:0000256" key="1">
    <source>
        <dbReference type="ARBA" id="ARBA00004167"/>
    </source>
</evidence>
<evidence type="ECO:0000313" key="12">
    <source>
        <dbReference type="Proteomes" id="UP000595437"/>
    </source>
</evidence>
<keyword evidence="12" id="KW-1185">Reference proteome</keyword>
<sequence>MPLSSHESHISFVFNDLSSQTLYQYQVIGYNDKDVQIFIDAERQASTKSQIQSSSIKLVEYTLQTQENNPEYMVDVKCVDLRTDKIFERKTSVSQTLIFDGLAMGAKFICEGTLRIGEEVSSFGSIETHTLEGILPKEALVEWDAPLESNGVIGEYVISAKLICDSTELVGHCLKECESLAEDLEFSTSSNTLQLKDLTPFGEYALKVRARTSTRKEFGPSFYPKILSLKGVSSSKIIVDFSYPCIVSGVTRFDVSALKSVQQKRRNHRAIKKRFEIGRKRFILEGLEGGHTYNIQVSARVDDCSSGKCLVRSEKSQVYLNCAFRCNDGSCINKKWDVRCDFIQDCMDGSDEKNCTCEPPHFFKCSNGYCLESWKQCDGKVDCNDMSDEAGCPGCPADQFQCKKSGKCVELKQTCDRKLDCPDGSDEHNCPYWKKSRFVCDGIWDCSGGEDERSCEKSTCSSTSEFTCKPRNPHFPNKESICIPLHKYCDGEKDCVDGSDETFGCECHRIGKFACASGDECTERLRVCDGTINCKDGSDEHDCRRYDNSSFIPSTTPTTTSTTTLSTTLPSSPNNIRHVYDDYEFYDYLESADQVMETPKEEKYPSGLKLRIYPEYQSISIGSDVVIMCRDESDHRHQVSWTRPKNCICLNITLTMERAGVYECKALKPLSPKTPLGVARAFVHMEYHP</sequence>
<dbReference type="InterPro" id="IPR003961">
    <property type="entry name" value="FN3_dom"/>
</dbReference>
<dbReference type="InterPro" id="IPR007110">
    <property type="entry name" value="Ig-like_dom"/>
</dbReference>
<dbReference type="Proteomes" id="UP000595437">
    <property type="component" value="Chromosome 3"/>
</dbReference>
<feature type="disulfide bond" evidence="8">
    <location>
        <begin position="377"/>
        <end position="392"/>
    </location>
</feature>
<dbReference type="GO" id="GO:0012505">
    <property type="term" value="C:endomembrane system"/>
    <property type="evidence" value="ECO:0007669"/>
    <property type="project" value="UniProtKB-SubCell"/>
</dbReference>
<protein>
    <submittedName>
        <fullName evidence="11">Uncharacterized protein</fullName>
    </submittedName>
</protein>
<organism evidence="11 12">
    <name type="scientific">Caligus rogercresseyi</name>
    <name type="common">Sea louse</name>
    <dbReference type="NCBI Taxonomy" id="217165"/>
    <lineage>
        <taxon>Eukaryota</taxon>
        <taxon>Metazoa</taxon>
        <taxon>Ecdysozoa</taxon>
        <taxon>Arthropoda</taxon>
        <taxon>Crustacea</taxon>
        <taxon>Multicrustacea</taxon>
        <taxon>Hexanauplia</taxon>
        <taxon>Copepoda</taxon>
        <taxon>Siphonostomatoida</taxon>
        <taxon>Caligidae</taxon>
        <taxon>Caligus</taxon>
    </lineage>
</organism>
<reference evidence="12" key="1">
    <citation type="submission" date="2021-01" db="EMBL/GenBank/DDBJ databases">
        <title>Caligus Genome Assembly.</title>
        <authorList>
            <person name="Gallardo-Escarate C."/>
        </authorList>
    </citation>
    <scope>NUCLEOTIDE SEQUENCE [LARGE SCALE GENOMIC DNA]</scope>
</reference>
<keyword evidence="6" id="KW-0472">Membrane</keyword>
<dbReference type="SUPFAM" id="SSF48726">
    <property type="entry name" value="Immunoglobulin"/>
    <property type="match status" value="1"/>
</dbReference>
<dbReference type="InterPro" id="IPR023415">
    <property type="entry name" value="LDLR_class-A_CS"/>
</dbReference>
<feature type="disulfide bond" evidence="8">
    <location>
        <begin position="340"/>
        <end position="355"/>
    </location>
</feature>
<dbReference type="PANTHER" id="PTHR24270">
    <property type="entry name" value="LOW-DENSITY LIPOPROTEIN RECEPTOR-RELATED"/>
    <property type="match status" value="1"/>
</dbReference>
<evidence type="ECO:0000256" key="8">
    <source>
        <dbReference type="PROSITE-ProRule" id="PRU00124"/>
    </source>
</evidence>
<dbReference type="SUPFAM" id="SSF49265">
    <property type="entry name" value="Fibronectin type III"/>
    <property type="match status" value="1"/>
</dbReference>
<dbReference type="PROSITE" id="PS50068">
    <property type="entry name" value="LDLRA_2"/>
    <property type="match status" value="5"/>
</dbReference>
<dbReference type="InterPro" id="IPR036116">
    <property type="entry name" value="FN3_sf"/>
</dbReference>
<name>A0A7T8KC74_CALRO</name>
<evidence type="ECO:0000256" key="5">
    <source>
        <dbReference type="ARBA" id="ARBA00022989"/>
    </source>
</evidence>
<dbReference type="PROSITE" id="PS50853">
    <property type="entry name" value="FN3"/>
    <property type="match status" value="1"/>
</dbReference>
<dbReference type="Pfam" id="PF00057">
    <property type="entry name" value="Ldl_recept_a"/>
    <property type="match status" value="5"/>
</dbReference>
<dbReference type="OrthoDB" id="10020456at2759"/>
<dbReference type="GO" id="GO:0016192">
    <property type="term" value="P:vesicle-mediated transport"/>
    <property type="evidence" value="ECO:0007669"/>
    <property type="project" value="UniProtKB-ARBA"/>
</dbReference>
<feature type="domain" description="Ig-like" evidence="9">
    <location>
        <begin position="599"/>
        <end position="666"/>
    </location>
</feature>
<dbReference type="EMBL" id="CP045892">
    <property type="protein sequence ID" value="QQP53222.1"/>
    <property type="molecule type" value="Genomic_DNA"/>
</dbReference>
<keyword evidence="3" id="KW-0812">Transmembrane</keyword>
<dbReference type="SUPFAM" id="SSF57424">
    <property type="entry name" value="LDL receptor-like module"/>
    <property type="match status" value="5"/>
</dbReference>
<dbReference type="CDD" id="cd00112">
    <property type="entry name" value="LDLa"/>
    <property type="match status" value="5"/>
</dbReference>
<proteinExistence type="predicted"/>
<dbReference type="InterPro" id="IPR050685">
    <property type="entry name" value="LDLR"/>
</dbReference>
<comment type="subcellular location">
    <subcellularLocation>
        <location evidence="2">Endomembrane system</location>
    </subcellularLocation>
    <subcellularLocation>
        <location evidence="1">Membrane</location>
        <topology evidence="1">Single-pass membrane protein</topology>
    </subcellularLocation>
</comment>
<keyword evidence="5" id="KW-1133">Transmembrane helix</keyword>